<sequence length="40" mass="4592">VTVEDNIEAIVRKSVKSVKTAIRNKIEILNRNVKTLNEKK</sequence>
<organism evidence="1 2">
    <name type="scientific">Cetraspora pellucida</name>
    <dbReference type="NCBI Taxonomy" id="1433469"/>
    <lineage>
        <taxon>Eukaryota</taxon>
        <taxon>Fungi</taxon>
        <taxon>Fungi incertae sedis</taxon>
        <taxon>Mucoromycota</taxon>
        <taxon>Glomeromycotina</taxon>
        <taxon>Glomeromycetes</taxon>
        <taxon>Diversisporales</taxon>
        <taxon>Gigasporaceae</taxon>
        <taxon>Cetraspora</taxon>
    </lineage>
</organism>
<feature type="non-terminal residue" evidence="1">
    <location>
        <position position="40"/>
    </location>
</feature>
<keyword evidence="2" id="KW-1185">Reference proteome</keyword>
<evidence type="ECO:0000313" key="1">
    <source>
        <dbReference type="EMBL" id="CAG8811052.1"/>
    </source>
</evidence>
<comment type="caution">
    <text evidence="1">The sequence shown here is derived from an EMBL/GenBank/DDBJ whole genome shotgun (WGS) entry which is preliminary data.</text>
</comment>
<evidence type="ECO:0000313" key="2">
    <source>
        <dbReference type="Proteomes" id="UP000789759"/>
    </source>
</evidence>
<dbReference type="Proteomes" id="UP000789759">
    <property type="component" value="Unassembled WGS sequence"/>
</dbReference>
<dbReference type="EMBL" id="CAJVQA010038541">
    <property type="protein sequence ID" value="CAG8811052.1"/>
    <property type="molecule type" value="Genomic_DNA"/>
</dbReference>
<dbReference type="AlphaFoldDB" id="A0A9N9K5F9"/>
<gene>
    <name evidence="1" type="ORF">CPELLU_LOCUS18653</name>
</gene>
<protein>
    <submittedName>
        <fullName evidence="1">22750_t:CDS:1</fullName>
    </submittedName>
</protein>
<feature type="non-terminal residue" evidence="1">
    <location>
        <position position="1"/>
    </location>
</feature>
<reference evidence="1" key="1">
    <citation type="submission" date="2021-06" db="EMBL/GenBank/DDBJ databases">
        <authorList>
            <person name="Kallberg Y."/>
            <person name="Tangrot J."/>
            <person name="Rosling A."/>
        </authorList>
    </citation>
    <scope>NUCLEOTIDE SEQUENCE</scope>
    <source>
        <strain evidence="1">FL966</strain>
    </source>
</reference>
<accession>A0A9N9K5F9</accession>
<proteinExistence type="predicted"/>
<name>A0A9N9K5F9_9GLOM</name>